<evidence type="ECO:0000313" key="2">
    <source>
        <dbReference type="EMBL" id="MPC39244.1"/>
    </source>
</evidence>
<sequence length="75" mass="7908">MVAVVVVVVVVVGKTLSVRHAPRGCQSCRGLRSEMALRPFEEIWLGVIFASALRFRCGSPVGGSGGRSRAPSIPS</sequence>
<protein>
    <recommendedName>
        <fullName evidence="4">Secreted protein</fullName>
    </recommendedName>
</protein>
<gene>
    <name evidence="2" type="ORF">E2C01_032774</name>
</gene>
<reference evidence="2 3" key="1">
    <citation type="submission" date="2019-05" db="EMBL/GenBank/DDBJ databases">
        <title>Another draft genome of Portunus trituberculatus and its Hox gene families provides insights of decapod evolution.</title>
        <authorList>
            <person name="Jeong J.-H."/>
            <person name="Song I."/>
            <person name="Kim S."/>
            <person name="Choi T."/>
            <person name="Kim D."/>
            <person name="Ryu S."/>
            <person name="Kim W."/>
        </authorList>
    </citation>
    <scope>NUCLEOTIDE SEQUENCE [LARGE SCALE GENOMIC DNA]</scope>
    <source>
        <tissue evidence="2">Muscle</tissue>
    </source>
</reference>
<feature type="signal peptide" evidence="1">
    <location>
        <begin position="1"/>
        <end position="17"/>
    </location>
</feature>
<organism evidence="2 3">
    <name type="scientific">Portunus trituberculatus</name>
    <name type="common">Swimming crab</name>
    <name type="synonym">Neptunus trituberculatus</name>
    <dbReference type="NCBI Taxonomy" id="210409"/>
    <lineage>
        <taxon>Eukaryota</taxon>
        <taxon>Metazoa</taxon>
        <taxon>Ecdysozoa</taxon>
        <taxon>Arthropoda</taxon>
        <taxon>Crustacea</taxon>
        <taxon>Multicrustacea</taxon>
        <taxon>Malacostraca</taxon>
        <taxon>Eumalacostraca</taxon>
        <taxon>Eucarida</taxon>
        <taxon>Decapoda</taxon>
        <taxon>Pleocyemata</taxon>
        <taxon>Brachyura</taxon>
        <taxon>Eubrachyura</taxon>
        <taxon>Portunoidea</taxon>
        <taxon>Portunidae</taxon>
        <taxon>Portuninae</taxon>
        <taxon>Portunus</taxon>
    </lineage>
</organism>
<dbReference type="EMBL" id="VSRR010004306">
    <property type="protein sequence ID" value="MPC39244.1"/>
    <property type="molecule type" value="Genomic_DNA"/>
</dbReference>
<dbReference type="AlphaFoldDB" id="A0A5B7F3S9"/>
<evidence type="ECO:0000256" key="1">
    <source>
        <dbReference type="SAM" id="SignalP"/>
    </source>
</evidence>
<evidence type="ECO:0000313" key="3">
    <source>
        <dbReference type="Proteomes" id="UP000324222"/>
    </source>
</evidence>
<evidence type="ECO:0008006" key="4">
    <source>
        <dbReference type="Google" id="ProtNLM"/>
    </source>
</evidence>
<keyword evidence="1" id="KW-0732">Signal</keyword>
<feature type="chain" id="PRO_5022798370" description="Secreted protein" evidence="1">
    <location>
        <begin position="18"/>
        <end position="75"/>
    </location>
</feature>
<proteinExistence type="predicted"/>
<accession>A0A5B7F3S9</accession>
<comment type="caution">
    <text evidence="2">The sequence shown here is derived from an EMBL/GenBank/DDBJ whole genome shotgun (WGS) entry which is preliminary data.</text>
</comment>
<name>A0A5B7F3S9_PORTR</name>
<dbReference type="Proteomes" id="UP000324222">
    <property type="component" value="Unassembled WGS sequence"/>
</dbReference>
<keyword evidence="3" id="KW-1185">Reference proteome</keyword>